<name>A0A8S3TA36_MYTED</name>
<sequence>MFKGFNYGLSSQPASTQWKYNVSGGSYTNTTKTTTYKDVSSTSNDDHTLPTTEPISTENTGTVDEILNCVCVCESSTARHGNPISLPDLRIDKTTLSSYRRRYMSVRDHRFSATVIGWSGATILICFILAIILPDFALIAKQIKHRYKNGKHNTSTA</sequence>
<evidence type="ECO:0000256" key="2">
    <source>
        <dbReference type="SAM" id="Phobius"/>
    </source>
</evidence>
<gene>
    <name evidence="3" type="ORF">MEDL_43192</name>
</gene>
<evidence type="ECO:0000313" key="4">
    <source>
        <dbReference type="Proteomes" id="UP000683360"/>
    </source>
</evidence>
<keyword evidence="4" id="KW-1185">Reference proteome</keyword>
<feature type="transmembrane region" description="Helical" evidence="2">
    <location>
        <begin position="111"/>
        <end position="133"/>
    </location>
</feature>
<protein>
    <submittedName>
        <fullName evidence="3">Uncharacterized protein</fullName>
    </submittedName>
</protein>
<evidence type="ECO:0000256" key="1">
    <source>
        <dbReference type="SAM" id="MobiDB-lite"/>
    </source>
</evidence>
<keyword evidence="2" id="KW-1133">Transmembrane helix</keyword>
<evidence type="ECO:0000313" key="3">
    <source>
        <dbReference type="EMBL" id="CAG2230337.1"/>
    </source>
</evidence>
<dbReference type="Proteomes" id="UP000683360">
    <property type="component" value="Unassembled WGS sequence"/>
</dbReference>
<proteinExistence type="predicted"/>
<accession>A0A8S3TA36</accession>
<reference evidence="3" key="1">
    <citation type="submission" date="2021-03" db="EMBL/GenBank/DDBJ databases">
        <authorList>
            <person name="Bekaert M."/>
        </authorList>
    </citation>
    <scope>NUCLEOTIDE SEQUENCE</scope>
</reference>
<keyword evidence="2" id="KW-0472">Membrane</keyword>
<comment type="caution">
    <text evidence="3">The sequence shown here is derived from an EMBL/GenBank/DDBJ whole genome shotgun (WGS) entry which is preliminary data.</text>
</comment>
<organism evidence="3 4">
    <name type="scientific">Mytilus edulis</name>
    <name type="common">Blue mussel</name>
    <dbReference type="NCBI Taxonomy" id="6550"/>
    <lineage>
        <taxon>Eukaryota</taxon>
        <taxon>Metazoa</taxon>
        <taxon>Spiralia</taxon>
        <taxon>Lophotrochozoa</taxon>
        <taxon>Mollusca</taxon>
        <taxon>Bivalvia</taxon>
        <taxon>Autobranchia</taxon>
        <taxon>Pteriomorphia</taxon>
        <taxon>Mytilida</taxon>
        <taxon>Mytiloidea</taxon>
        <taxon>Mytilidae</taxon>
        <taxon>Mytilinae</taxon>
        <taxon>Mytilus</taxon>
    </lineage>
</organism>
<feature type="region of interest" description="Disordered" evidence="1">
    <location>
        <begin position="33"/>
        <end position="57"/>
    </location>
</feature>
<feature type="compositionally biased region" description="Low complexity" evidence="1">
    <location>
        <begin position="33"/>
        <end position="43"/>
    </location>
</feature>
<dbReference type="OrthoDB" id="10664591at2759"/>
<dbReference type="EMBL" id="CAJPWZ010002060">
    <property type="protein sequence ID" value="CAG2230337.1"/>
    <property type="molecule type" value="Genomic_DNA"/>
</dbReference>
<keyword evidence="2" id="KW-0812">Transmembrane</keyword>
<dbReference type="AlphaFoldDB" id="A0A8S3TA36"/>